<evidence type="ECO:0000313" key="2">
    <source>
        <dbReference type="Proteomes" id="UP000054270"/>
    </source>
</evidence>
<evidence type="ECO:0000313" key="1">
    <source>
        <dbReference type="EMBL" id="KJA15485.1"/>
    </source>
</evidence>
<keyword evidence="2" id="KW-1185">Reference proteome</keyword>
<accession>A0A0D2P4V2</accession>
<proteinExistence type="predicted"/>
<reference evidence="2" key="1">
    <citation type="submission" date="2014-04" db="EMBL/GenBank/DDBJ databases">
        <title>Evolutionary Origins and Diversification of the Mycorrhizal Mutualists.</title>
        <authorList>
            <consortium name="DOE Joint Genome Institute"/>
            <consortium name="Mycorrhizal Genomics Consortium"/>
            <person name="Kohler A."/>
            <person name="Kuo A."/>
            <person name="Nagy L.G."/>
            <person name="Floudas D."/>
            <person name="Copeland A."/>
            <person name="Barry K.W."/>
            <person name="Cichocki N."/>
            <person name="Veneault-Fourrey C."/>
            <person name="LaButti K."/>
            <person name="Lindquist E.A."/>
            <person name="Lipzen A."/>
            <person name="Lundell T."/>
            <person name="Morin E."/>
            <person name="Murat C."/>
            <person name="Riley R."/>
            <person name="Ohm R."/>
            <person name="Sun H."/>
            <person name="Tunlid A."/>
            <person name="Henrissat B."/>
            <person name="Grigoriev I.V."/>
            <person name="Hibbett D.S."/>
            <person name="Martin F."/>
        </authorList>
    </citation>
    <scope>NUCLEOTIDE SEQUENCE [LARGE SCALE GENOMIC DNA]</scope>
    <source>
        <strain evidence="2">FD-334 SS-4</strain>
    </source>
</reference>
<dbReference type="EMBL" id="KN817643">
    <property type="protein sequence ID" value="KJA15485.1"/>
    <property type="molecule type" value="Genomic_DNA"/>
</dbReference>
<name>A0A0D2P4V2_HYPSF</name>
<gene>
    <name evidence="1" type="ORF">HYPSUDRAFT_207825</name>
</gene>
<dbReference type="Proteomes" id="UP000054270">
    <property type="component" value="Unassembled WGS sequence"/>
</dbReference>
<dbReference type="AlphaFoldDB" id="A0A0D2P4V2"/>
<organism evidence="1 2">
    <name type="scientific">Hypholoma sublateritium (strain FD-334 SS-4)</name>
    <dbReference type="NCBI Taxonomy" id="945553"/>
    <lineage>
        <taxon>Eukaryota</taxon>
        <taxon>Fungi</taxon>
        <taxon>Dikarya</taxon>
        <taxon>Basidiomycota</taxon>
        <taxon>Agaricomycotina</taxon>
        <taxon>Agaricomycetes</taxon>
        <taxon>Agaricomycetidae</taxon>
        <taxon>Agaricales</taxon>
        <taxon>Agaricineae</taxon>
        <taxon>Strophariaceae</taxon>
        <taxon>Hypholoma</taxon>
    </lineage>
</organism>
<protein>
    <submittedName>
        <fullName evidence="1">Uncharacterized protein</fullName>
    </submittedName>
</protein>
<sequence length="150" mass="16400">MRSTSGSFLEVSPFNGTGALPFVWTYSSYISILLKPIQDLDLATEHISAQASISVLKASRTGFDDCRLHPRCELQLPRSEHTENSYDVFALSTAVVVPGPMNLERIYYSQLLCTPANISGLSRRTLLRAAAQLPLSSRSLATVPCTRGPI</sequence>